<dbReference type="Proteomes" id="UP000000683">
    <property type="component" value="Chromosome"/>
</dbReference>
<feature type="transmembrane region" description="Helical" evidence="5">
    <location>
        <begin position="132"/>
        <end position="155"/>
    </location>
</feature>
<evidence type="ECO:0000256" key="5">
    <source>
        <dbReference type="SAM" id="Phobius"/>
    </source>
</evidence>
<dbReference type="HOGENOM" id="CLU_099801_0_0_6"/>
<dbReference type="InterPro" id="IPR006977">
    <property type="entry name" value="Yip1_dom"/>
</dbReference>
<dbReference type="GO" id="GO:0016020">
    <property type="term" value="C:membrane"/>
    <property type="evidence" value="ECO:0007669"/>
    <property type="project" value="UniProtKB-SubCell"/>
</dbReference>
<evidence type="ECO:0000256" key="2">
    <source>
        <dbReference type="ARBA" id="ARBA00022692"/>
    </source>
</evidence>
<keyword evidence="8" id="KW-1185">Reference proteome</keyword>
<dbReference type="AlphaFoldDB" id="F5ZCH3"/>
<keyword evidence="3 5" id="KW-1133">Transmembrane helix</keyword>
<dbReference type="eggNOG" id="ENOG502Z7KS">
    <property type="taxonomic scope" value="Bacteria"/>
</dbReference>
<proteinExistence type="predicted"/>
<reference evidence="7 8" key="1">
    <citation type="journal article" date="2011" name="J. Bacteriol.">
        <title>Complete genome sequence of the polycyclic aromatic hydrocarbon-degrading bacterium Alteromonas sp. strain SN2.</title>
        <authorList>
            <person name="Jin H.M."/>
            <person name="Jeong H."/>
            <person name="Moon E.J."/>
            <person name="Math R.K."/>
            <person name="Lee K."/>
            <person name="Kim H.J."/>
            <person name="Jeon C.O."/>
            <person name="Oh T.K."/>
            <person name="Kim J.F."/>
        </authorList>
    </citation>
    <scope>NUCLEOTIDE SEQUENCE [LARGE SCALE GENOMIC DNA]</scope>
    <source>
        <strain evidence="8">JCM 17741 / KACC 18427 / KCTC 11700BP / SN2</strain>
    </source>
</reference>
<feature type="transmembrane region" description="Helical" evidence="5">
    <location>
        <begin position="68"/>
        <end position="89"/>
    </location>
</feature>
<evidence type="ECO:0000256" key="4">
    <source>
        <dbReference type="ARBA" id="ARBA00023136"/>
    </source>
</evidence>
<gene>
    <name evidence="7" type="ordered locus">ambt_05090</name>
</gene>
<evidence type="ECO:0000313" key="7">
    <source>
        <dbReference type="EMBL" id="AEF02566.1"/>
    </source>
</evidence>
<sequence length="198" mass="21530">MLLNHVIGMYTHPKEECRNIDRRQETFFYAFSHIAIIALIPTIVAYYSTVYTGWSMGGDLIKLSESSALLMATGMYFGLVAGVVALAVVIHELAKAFESTTTFTQSLELAAYTATPLFMVGFAGLYPELWVVMAALLVGVSYSVYLLFSGVPLLLQLPQEKGFIYSSSVVTCGLVLMVILMTGAVLLWGITTGPIFAS</sequence>
<evidence type="ECO:0000256" key="3">
    <source>
        <dbReference type="ARBA" id="ARBA00022989"/>
    </source>
</evidence>
<feature type="transmembrane region" description="Helical" evidence="5">
    <location>
        <begin position="109"/>
        <end position="126"/>
    </location>
</feature>
<evidence type="ECO:0000256" key="1">
    <source>
        <dbReference type="ARBA" id="ARBA00004141"/>
    </source>
</evidence>
<accession>F5ZCH3</accession>
<dbReference type="EMBL" id="CP002339">
    <property type="protein sequence ID" value="AEF02566.1"/>
    <property type="molecule type" value="Genomic_DNA"/>
</dbReference>
<protein>
    <recommendedName>
        <fullName evidence="6">Yip1 domain-containing protein</fullName>
    </recommendedName>
</protein>
<organism evidence="7 8">
    <name type="scientific">Alteromonas naphthalenivorans</name>
    <dbReference type="NCBI Taxonomy" id="715451"/>
    <lineage>
        <taxon>Bacteria</taxon>
        <taxon>Pseudomonadati</taxon>
        <taxon>Pseudomonadota</taxon>
        <taxon>Gammaproteobacteria</taxon>
        <taxon>Alteromonadales</taxon>
        <taxon>Alteromonadaceae</taxon>
        <taxon>Alteromonas/Salinimonas group</taxon>
        <taxon>Alteromonas</taxon>
    </lineage>
</organism>
<feature type="transmembrane region" description="Helical" evidence="5">
    <location>
        <begin position="162"/>
        <end position="190"/>
    </location>
</feature>
<evidence type="ECO:0000313" key="8">
    <source>
        <dbReference type="Proteomes" id="UP000000683"/>
    </source>
</evidence>
<name>F5ZCH3_ALTNA</name>
<feature type="domain" description="Yip1" evidence="6">
    <location>
        <begin position="7"/>
        <end position="180"/>
    </location>
</feature>
<evidence type="ECO:0000259" key="6">
    <source>
        <dbReference type="Pfam" id="PF04893"/>
    </source>
</evidence>
<dbReference type="Pfam" id="PF04893">
    <property type="entry name" value="Yip1"/>
    <property type="match status" value="1"/>
</dbReference>
<dbReference type="KEGG" id="alt:ambt_05090"/>
<comment type="subcellular location">
    <subcellularLocation>
        <location evidence="1">Membrane</location>
        <topology evidence="1">Multi-pass membrane protein</topology>
    </subcellularLocation>
</comment>
<dbReference type="OrthoDB" id="9808452at2"/>
<feature type="transmembrane region" description="Helical" evidence="5">
    <location>
        <begin position="27"/>
        <end position="48"/>
    </location>
</feature>
<dbReference type="RefSeq" id="WP_013783507.1">
    <property type="nucleotide sequence ID" value="NC_015554.1"/>
</dbReference>
<keyword evidence="4 5" id="KW-0472">Membrane</keyword>
<keyword evidence="2 5" id="KW-0812">Transmembrane</keyword>